<name>A0AAV4NZX0_9ARAC</name>
<keyword evidence="2" id="KW-1185">Reference proteome</keyword>
<keyword evidence="1" id="KW-0548">Nucleotidyltransferase</keyword>
<gene>
    <name evidence="1" type="primary">X975_01402</name>
    <name evidence="1" type="ORF">CDAR_122921</name>
</gene>
<protein>
    <submittedName>
        <fullName evidence="1">Reverse transcriptase</fullName>
    </submittedName>
</protein>
<keyword evidence="1" id="KW-0808">Transferase</keyword>
<dbReference type="Proteomes" id="UP001054837">
    <property type="component" value="Unassembled WGS sequence"/>
</dbReference>
<proteinExistence type="predicted"/>
<comment type="caution">
    <text evidence="1">The sequence shown here is derived from an EMBL/GenBank/DDBJ whole genome shotgun (WGS) entry which is preliminary data.</text>
</comment>
<evidence type="ECO:0000313" key="1">
    <source>
        <dbReference type="EMBL" id="GIX89081.1"/>
    </source>
</evidence>
<reference evidence="1 2" key="1">
    <citation type="submission" date="2021-06" db="EMBL/GenBank/DDBJ databases">
        <title>Caerostris darwini draft genome.</title>
        <authorList>
            <person name="Kono N."/>
            <person name="Arakawa K."/>
        </authorList>
    </citation>
    <scope>NUCLEOTIDE SEQUENCE [LARGE SCALE GENOMIC DNA]</scope>
</reference>
<organism evidence="1 2">
    <name type="scientific">Caerostris darwini</name>
    <dbReference type="NCBI Taxonomy" id="1538125"/>
    <lineage>
        <taxon>Eukaryota</taxon>
        <taxon>Metazoa</taxon>
        <taxon>Ecdysozoa</taxon>
        <taxon>Arthropoda</taxon>
        <taxon>Chelicerata</taxon>
        <taxon>Arachnida</taxon>
        <taxon>Araneae</taxon>
        <taxon>Araneomorphae</taxon>
        <taxon>Entelegynae</taxon>
        <taxon>Araneoidea</taxon>
        <taxon>Araneidae</taxon>
        <taxon>Caerostris</taxon>
    </lineage>
</organism>
<sequence>MNTQISCLNDSTVVLTRRVIILGLLLERRAKSFEKELTILVIKKLTDIIPHKFLDINDVLNSAKLADSNFNIPDQISLLLGVELFYEVLGPEQILAPYPNLLLQNTVFGFVISGRVSQKMKDKMDCETIRKDLNET</sequence>
<dbReference type="GO" id="GO:0003964">
    <property type="term" value="F:RNA-directed DNA polymerase activity"/>
    <property type="evidence" value="ECO:0007669"/>
    <property type="project" value="UniProtKB-KW"/>
</dbReference>
<accession>A0AAV4NZX0</accession>
<keyword evidence="1" id="KW-0695">RNA-directed DNA polymerase</keyword>
<dbReference type="AlphaFoldDB" id="A0AAV4NZX0"/>
<evidence type="ECO:0000313" key="2">
    <source>
        <dbReference type="Proteomes" id="UP001054837"/>
    </source>
</evidence>
<dbReference type="EMBL" id="BPLQ01002137">
    <property type="protein sequence ID" value="GIX89081.1"/>
    <property type="molecule type" value="Genomic_DNA"/>
</dbReference>